<dbReference type="Proteomes" id="UP000241370">
    <property type="component" value="Segment"/>
</dbReference>
<protein>
    <submittedName>
        <fullName evidence="1">Uncharacterized protein</fullName>
    </submittedName>
</protein>
<proteinExistence type="predicted"/>
<dbReference type="KEGG" id="vg:54987758"/>
<dbReference type="EMBL" id="MG711460">
    <property type="protein sequence ID" value="AUV61559.1"/>
    <property type="molecule type" value="Genomic_DNA"/>
</dbReference>
<name>A0A2K9VGY5_9CAUD</name>
<evidence type="ECO:0000313" key="2">
    <source>
        <dbReference type="Proteomes" id="UP000241370"/>
    </source>
</evidence>
<organism evidence="1 2">
    <name type="scientific">Faecalibacterium phage FP_Mushu</name>
    <dbReference type="NCBI Taxonomy" id="2070185"/>
    <lineage>
        <taxon>Viruses</taxon>
        <taxon>Duplodnaviria</taxon>
        <taxon>Heunggongvirae</taxon>
        <taxon>Uroviricota</taxon>
        <taxon>Caudoviricetes</taxon>
        <taxon>Mushuvirus</taxon>
        <taxon>Mushuvirus mushu</taxon>
    </lineage>
</organism>
<dbReference type="RefSeq" id="YP_009797345.1">
    <property type="nucleotide sequence ID" value="NC_047913.1"/>
</dbReference>
<reference evidence="1 2" key="1">
    <citation type="submission" date="2017-12" db="EMBL/GenBank/DDBJ databases">
        <title>Phages infecting Faecalibacterium prausnitzii belong to novel viral genera that help decipher intestinal viromes.</title>
        <authorList>
            <person name="Petit M.-A."/>
            <person name="De Paepe M."/>
            <person name="Benevides L."/>
            <person name="Langella P."/>
        </authorList>
    </citation>
    <scope>NUCLEOTIDE SEQUENCE [LARGE SCALE GENOMIC DNA]</scope>
</reference>
<sequence length="109" mass="12036">MKTLTSIGIQKIGQRFVDSVDHADYTLNGVPQTAEPFRRFVQGASARVYIYFDDTVIGDVAEVQLVDKDGDIIASAGERVFTKTPGKGLYIAFKYNILEVEVESSNESL</sequence>
<evidence type="ECO:0000313" key="1">
    <source>
        <dbReference type="EMBL" id="AUV61559.1"/>
    </source>
</evidence>
<accession>A0A2K9VGY5</accession>
<keyword evidence="2" id="KW-1185">Reference proteome</keyword>
<dbReference type="GeneID" id="54987758"/>